<proteinExistence type="predicted"/>
<feature type="transmembrane region" description="Helical" evidence="1">
    <location>
        <begin position="233"/>
        <end position="251"/>
    </location>
</feature>
<dbReference type="AlphaFoldDB" id="A0A4R1PX99"/>
<sequence>MNVLSKLDNITQKWASILTLIGFIIGLFSVPPFFFPSKPELTFEIISEFDIMDIQKNIPGLTIKYNEKYLSEDNQSLRIIRIRARNSGDIDITKALYDETLPFGFTVKNGEIVSLRPAEYGSEYFKTNFKQSLDKNNNTVEYSKIIWDKEDFVITDLLVAYNKGAYPQILPIGKIAGISKFSTNENTLSRWLEKKLVLEKVVELLFRMLVSIITIIVFHSVFKEVVKIRDANIYTFVGIVLTVIGVIHFIIKNSPK</sequence>
<protein>
    <submittedName>
        <fullName evidence="2">Uncharacterized protein</fullName>
    </submittedName>
</protein>
<name>A0A4R1PX99_9FIRM</name>
<organism evidence="2 3">
    <name type="scientific">Anaerospora hongkongensis</name>
    <dbReference type="NCBI Taxonomy" id="244830"/>
    <lineage>
        <taxon>Bacteria</taxon>
        <taxon>Bacillati</taxon>
        <taxon>Bacillota</taxon>
        <taxon>Negativicutes</taxon>
        <taxon>Selenomonadales</taxon>
        <taxon>Sporomusaceae</taxon>
        <taxon>Anaerospora</taxon>
    </lineage>
</organism>
<dbReference type="Proteomes" id="UP000295063">
    <property type="component" value="Unassembled WGS sequence"/>
</dbReference>
<keyword evidence="3" id="KW-1185">Reference proteome</keyword>
<feature type="transmembrane region" description="Helical" evidence="1">
    <location>
        <begin position="204"/>
        <end position="221"/>
    </location>
</feature>
<dbReference type="RefSeq" id="WP_132083376.1">
    <property type="nucleotide sequence ID" value="NZ_SLUI01000021.1"/>
</dbReference>
<feature type="transmembrane region" description="Helical" evidence="1">
    <location>
        <begin position="14"/>
        <end position="35"/>
    </location>
</feature>
<keyword evidence="1" id="KW-0812">Transmembrane</keyword>
<evidence type="ECO:0000313" key="2">
    <source>
        <dbReference type="EMBL" id="TCL32456.1"/>
    </source>
</evidence>
<evidence type="ECO:0000313" key="3">
    <source>
        <dbReference type="Proteomes" id="UP000295063"/>
    </source>
</evidence>
<evidence type="ECO:0000256" key="1">
    <source>
        <dbReference type="SAM" id="Phobius"/>
    </source>
</evidence>
<keyword evidence="1" id="KW-0472">Membrane</keyword>
<accession>A0A4R1PX99</accession>
<gene>
    <name evidence="2" type="ORF">EV210_12121</name>
</gene>
<reference evidence="2 3" key="1">
    <citation type="submission" date="2019-03" db="EMBL/GenBank/DDBJ databases">
        <title>Genomic Encyclopedia of Type Strains, Phase IV (KMG-IV): sequencing the most valuable type-strain genomes for metagenomic binning, comparative biology and taxonomic classification.</title>
        <authorList>
            <person name="Goeker M."/>
        </authorList>
    </citation>
    <scope>NUCLEOTIDE SEQUENCE [LARGE SCALE GENOMIC DNA]</scope>
    <source>
        <strain evidence="2 3">DSM 15969</strain>
    </source>
</reference>
<dbReference type="EMBL" id="SLUI01000021">
    <property type="protein sequence ID" value="TCL32456.1"/>
    <property type="molecule type" value="Genomic_DNA"/>
</dbReference>
<comment type="caution">
    <text evidence="2">The sequence shown here is derived from an EMBL/GenBank/DDBJ whole genome shotgun (WGS) entry which is preliminary data.</text>
</comment>
<dbReference type="OrthoDB" id="1454246at2"/>
<keyword evidence="1" id="KW-1133">Transmembrane helix</keyword>